<evidence type="ECO:0000259" key="5">
    <source>
        <dbReference type="Pfam" id="PF13847"/>
    </source>
</evidence>
<feature type="compositionally biased region" description="Acidic residues" evidence="4">
    <location>
        <begin position="595"/>
        <end position="605"/>
    </location>
</feature>
<evidence type="ECO:0000313" key="7">
    <source>
        <dbReference type="Proteomes" id="UP000703661"/>
    </source>
</evidence>
<accession>A0A9P6T0Y8</accession>
<dbReference type="GO" id="GO:0008276">
    <property type="term" value="F:protein methyltransferase activity"/>
    <property type="evidence" value="ECO:0007669"/>
    <property type="project" value="InterPro"/>
</dbReference>
<keyword evidence="7" id="KW-1185">Reference proteome</keyword>
<reference evidence="6" key="1">
    <citation type="journal article" date="2020" name="Fungal Divers.">
        <title>Resolving the Mortierellaceae phylogeny through synthesis of multi-gene phylogenetics and phylogenomics.</title>
        <authorList>
            <person name="Vandepol N."/>
            <person name="Liber J."/>
            <person name="Desiro A."/>
            <person name="Na H."/>
            <person name="Kennedy M."/>
            <person name="Barry K."/>
            <person name="Grigoriev I.V."/>
            <person name="Miller A.N."/>
            <person name="O'Donnell K."/>
            <person name="Stajich J.E."/>
            <person name="Bonito G."/>
        </authorList>
    </citation>
    <scope>NUCLEOTIDE SEQUENCE</scope>
    <source>
        <strain evidence="6">NRRL 2769</strain>
    </source>
</reference>
<organism evidence="6 7">
    <name type="scientific">Entomortierella chlamydospora</name>
    <dbReference type="NCBI Taxonomy" id="101097"/>
    <lineage>
        <taxon>Eukaryota</taxon>
        <taxon>Fungi</taxon>
        <taxon>Fungi incertae sedis</taxon>
        <taxon>Mucoromycota</taxon>
        <taxon>Mortierellomycotina</taxon>
        <taxon>Mortierellomycetes</taxon>
        <taxon>Mortierellales</taxon>
        <taxon>Mortierellaceae</taxon>
        <taxon>Entomortierella</taxon>
    </lineage>
</organism>
<dbReference type="GO" id="GO:0001522">
    <property type="term" value="P:pseudouridine synthesis"/>
    <property type="evidence" value="ECO:0007669"/>
    <property type="project" value="InterPro"/>
</dbReference>
<dbReference type="InterPro" id="IPR002052">
    <property type="entry name" value="DNA_methylase_N6_adenine_CS"/>
</dbReference>
<dbReference type="InterPro" id="IPR050320">
    <property type="entry name" value="N5-glutamine_MTase"/>
</dbReference>
<evidence type="ECO:0000256" key="3">
    <source>
        <dbReference type="ARBA" id="ARBA00022691"/>
    </source>
</evidence>
<keyword evidence="1" id="KW-0489">Methyltransferase</keyword>
<dbReference type="AlphaFoldDB" id="A0A9P6T0Y8"/>
<feature type="region of interest" description="Disordered" evidence="4">
    <location>
        <begin position="589"/>
        <end position="609"/>
    </location>
</feature>
<dbReference type="PANTHER" id="PTHR18895:SF74">
    <property type="entry name" value="MTRF1L RELEASE FACTOR GLUTAMINE METHYLTRANSFERASE"/>
    <property type="match status" value="1"/>
</dbReference>
<dbReference type="NCBIfam" id="TIGR00536">
    <property type="entry name" value="hemK_fam"/>
    <property type="match status" value="1"/>
</dbReference>
<dbReference type="CDD" id="cd02440">
    <property type="entry name" value="AdoMet_MTases"/>
    <property type="match status" value="1"/>
</dbReference>
<evidence type="ECO:0000256" key="1">
    <source>
        <dbReference type="ARBA" id="ARBA00022603"/>
    </source>
</evidence>
<keyword evidence="2" id="KW-0808">Transferase</keyword>
<dbReference type="PROSITE" id="PS00092">
    <property type="entry name" value="N6_MTASE"/>
    <property type="match status" value="1"/>
</dbReference>
<proteinExistence type="predicted"/>
<dbReference type="SUPFAM" id="SSF55120">
    <property type="entry name" value="Pseudouridine synthase"/>
    <property type="match status" value="1"/>
</dbReference>
<dbReference type="InterPro" id="IPR004556">
    <property type="entry name" value="HemK-like"/>
</dbReference>
<feature type="domain" description="Methyltransferase" evidence="5">
    <location>
        <begin position="395"/>
        <end position="474"/>
    </location>
</feature>
<evidence type="ECO:0000256" key="4">
    <source>
        <dbReference type="SAM" id="MobiDB-lite"/>
    </source>
</evidence>
<name>A0A9P6T0Y8_9FUNG</name>
<gene>
    <name evidence="6" type="ORF">BGZ80_008605</name>
</gene>
<keyword evidence="3" id="KW-0949">S-adenosyl-L-methionine</keyword>
<dbReference type="EMBL" id="JAAAID010000471">
    <property type="protein sequence ID" value="KAG0017120.1"/>
    <property type="molecule type" value="Genomic_DNA"/>
</dbReference>
<dbReference type="Proteomes" id="UP000703661">
    <property type="component" value="Unassembled WGS sequence"/>
</dbReference>
<dbReference type="SUPFAM" id="SSF53335">
    <property type="entry name" value="S-adenosyl-L-methionine-dependent methyltransferases"/>
    <property type="match status" value="1"/>
</dbReference>
<dbReference type="GO" id="GO:0032259">
    <property type="term" value="P:methylation"/>
    <property type="evidence" value="ECO:0007669"/>
    <property type="project" value="UniProtKB-KW"/>
</dbReference>
<comment type="caution">
    <text evidence="6">The sequence shown here is derived from an EMBL/GenBank/DDBJ whole genome shotgun (WGS) entry which is preliminary data.</text>
</comment>
<dbReference type="Pfam" id="PF13847">
    <property type="entry name" value="Methyltransf_31"/>
    <property type="match status" value="1"/>
</dbReference>
<evidence type="ECO:0000256" key="2">
    <source>
        <dbReference type="ARBA" id="ARBA00022679"/>
    </source>
</evidence>
<evidence type="ECO:0000313" key="6">
    <source>
        <dbReference type="EMBL" id="KAG0017120.1"/>
    </source>
</evidence>
<dbReference type="InterPro" id="IPR020103">
    <property type="entry name" value="PsdUridine_synth_cat_dom_sf"/>
</dbReference>
<dbReference type="Gene3D" id="3.40.50.150">
    <property type="entry name" value="Vaccinia Virus protein VP39"/>
    <property type="match status" value="1"/>
</dbReference>
<dbReference type="PANTHER" id="PTHR18895">
    <property type="entry name" value="HEMK METHYLTRANSFERASE"/>
    <property type="match status" value="1"/>
</dbReference>
<dbReference type="Gene3D" id="3.30.2350.10">
    <property type="entry name" value="Pseudouridine synthase"/>
    <property type="match status" value="1"/>
</dbReference>
<dbReference type="GO" id="GO:0009982">
    <property type="term" value="F:pseudouridine synthase activity"/>
    <property type="evidence" value="ECO:0007669"/>
    <property type="project" value="InterPro"/>
</dbReference>
<protein>
    <recommendedName>
        <fullName evidence="5">Methyltransferase domain-containing protein</fullName>
    </recommendedName>
</protein>
<sequence>MKALESLVKQEDNGIRVIVNGTVAEVTKILATNDLVQIKFDSLAAHESIYGREKLDVRYEDSFLAVVVKPSGMTMVTLGFMLPYSLCPDADKITLEPTSGAQEVEECLSIEDVCGENDSQDDEDHGLNISSNISPTLGQQNRLPCAVHGLEKASNGLVLVAKTSDIRASLLLMHKEGGIRRTFRVICHGAWAGSEVITTHELEHDRKNSVIVDPIALDADCIDAINVAMVTLSNEAGSLSTLDIVPRSPAMGVNIRRYLMSLQHPVVGDSGNTKPLKANRNKGLQSALVKVEFIHPKLGIPVSVSLEEPSKFGQLRNREQKACLRRQVNDLEELKKGGLDPQSSIYDRSTERPIAYMVGEKDFCGMRFKVTPATLIPRSSTETLVEAAIALARDRAVKILDVGTGSGCLLLALLQSLPSATGLGVDISQEALEVAHTNSALHGLTSRASFSIGDLEKLDSSRNLLQSFDLLVCNPPYLDASKITKLTKLYAGTEYEPPVALFAEKEGYDAYELLATCLLRDLKASGPNRVMARNGHVVLEIGTGMGQRVRAIFWFLRLETALKDKQGSESLKRALSENGRDSYVATLGERVEGTAGEDEDDEDPSDLGAAEADVDAFSWEFIVVGWMEWGV</sequence>
<dbReference type="InterPro" id="IPR025714">
    <property type="entry name" value="Methyltranfer_dom"/>
</dbReference>
<dbReference type="InterPro" id="IPR029063">
    <property type="entry name" value="SAM-dependent_MTases_sf"/>
</dbReference>
<dbReference type="GO" id="GO:0003723">
    <property type="term" value="F:RNA binding"/>
    <property type="evidence" value="ECO:0007669"/>
    <property type="project" value="InterPro"/>
</dbReference>